<evidence type="ECO:0000313" key="2">
    <source>
        <dbReference type="EMBL" id="KKN25556.1"/>
    </source>
</evidence>
<dbReference type="EMBL" id="LAZR01002792">
    <property type="protein sequence ID" value="KKN25556.1"/>
    <property type="molecule type" value="Genomic_DNA"/>
</dbReference>
<organism evidence="2">
    <name type="scientific">marine sediment metagenome</name>
    <dbReference type="NCBI Taxonomy" id="412755"/>
    <lineage>
        <taxon>unclassified sequences</taxon>
        <taxon>metagenomes</taxon>
        <taxon>ecological metagenomes</taxon>
    </lineage>
</organism>
<feature type="region of interest" description="Disordered" evidence="1">
    <location>
        <begin position="1"/>
        <end position="42"/>
    </location>
</feature>
<evidence type="ECO:0000256" key="1">
    <source>
        <dbReference type="SAM" id="MobiDB-lite"/>
    </source>
</evidence>
<reference evidence="2" key="1">
    <citation type="journal article" date="2015" name="Nature">
        <title>Complex archaea that bridge the gap between prokaryotes and eukaryotes.</title>
        <authorList>
            <person name="Spang A."/>
            <person name="Saw J.H."/>
            <person name="Jorgensen S.L."/>
            <person name="Zaremba-Niedzwiedzka K."/>
            <person name="Martijn J."/>
            <person name="Lind A.E."/>
            <person name="van Eijk R."/>
            <person name="Schleper C."/>
            <person name="Guy L."/>
            <person name="Ettema T.J."/>
        </authorList>
    </citation>
    <scope>NUCLEOTIDE SEQUENCE</scope>
</reference>
<sequence>MITVGRGGETHNTIKKQKGDIQNDGAKLGKVSRERKGYFSSG</sequence>
<protein>
    <submittedName>
        <fullName evidence="2">Uncharacterized protein</fullName>
    </submittedName>
</protein>
<accession>A0A0F9RKP6</accession>
<dbReference type="AlphaFoldDB" id="A0A0F9RKP6"/>
<name>A0A0F9RKP6_9ZZZZ</name>
<proteinExistence type="predicted"/>
<comment type="caution">
    <text evidence="2">The sequence shown here is derived from an EMBL/GenBank/DDBJ whole genome shotgun (WGS) entry which is preliminary data.</text>
</comment>
<feature type="non-terminal residue" evidence="2">
    <location>
        <position position="42"/>
    </location>
</feature>
<feature type="compositionally biased region" description="Basic and acidic residues" evidence="1">
    <location>
        <begin position="31"/>
        <end position="42"/>
    </location>
</feature>
<gene>
    <name evidence="2" type="ORF">LCGC14_0883400</name>
</gene>